<geneLocation type="mitochondrion" evidence="14"/>
<dbReference type="PANTHER" id="PTHR36101">
    <property type="entry name" value="ATP SYNTHASE PROTEIN 8"/>
    <property type="match status" value="1"/>
</dbReference>
<keyword evidence="4 13" id="KW-0813">Transport</keyword>
<evidence type="ECO:0000256" key="3">
    <source>
        <dbReference type="ARBA" id="ARBA00019651"/>
    </source>
</evidence>
<evidence type="ECO:0000256" key="10">
    <source>
        <dbReference type="ARBA" id="ARBA00023128"/>
    </source>
</evidence>
<dbReference type="GO" id="GO:0005743">
    <property type="term" value="C:mitochondrial inner membrane"/>
    <property type="evidence" value="ECO:0007669"/>
    <property type="project" value="UniProtKB-SubCell"/>
</dbReference>
<gene>
    <name evidence="14" type="primary">atp8</name>
</gene>
<comment type="similarity">
    <text evidence="2 13">Belongs to the ATPase protein 8 family.</text>
</comment>
<keyword evidence="11 13" id="KW-0472">Membrane</keyword>
<comment type="function">
    <text evidence="13">Mitochondrial membrane ATP synthase (F(1)F(0) ATP synthase or Complex V) produces ATP from ADP in the presence of a proton gradient across the membrane which is generated by electron transport complexes of the respiratory chain. F-type ATPases consist of two structural domains, F(1) - containing the extramembraneous catalytic core and F(0) - containing the membrane proton channel, linked together by a central stalk and a peripheral stalk. During catalysis, ATP synthesis in the catalytic domain of F(1) is coupled via a rotary mechanism of the central stalk subunits to proton translocation. Part of the complex F(0) domain. Minor subunit located with subunit a in the membrane.</text>
</comment>
<feature type="transmembrane region" description="Helical" evidence="13">
    <location>
        <begin position="6"/>
        <end position="27"/>
    </location>
</feature>
<dbReference type="EMBL" id="MW291577">
    <property type="protein sequence ID" value="QQQ89376.1"/>
    <property type="molecule type" value="Genomic_DNA"/>
</dbReference>
<dbReference type="PANTHER" id="PTHR36101:SF1">
    <property type="entry name" value="ATP SYNTHASE PROTEIN 8"/>
    <property type="match status" value="1"/>
</dbReference>
<comment type="subunit">
    <text evidence="13">F-type ATPases have 2 components, CF(1) - the catalytic core - and CF(0) - the membrane proton channel.</text>
</comment>
<evidence type="ECO:0000256" key="7">
    <source>
        <dbReference type="ARBA" id="ARBA00022781"/>
    </source>
</evidence>
<evidence type="ECO:0000256" key="6">
    <source>
        <dbReference type="ARBA" id="ARBA00022692"/>
    </source>
</evidence>
<evidence type="ECO:0000256" key="4">
    <source>
        <dbReference type="ARBA" id="ARBA00022448"/>
    </source>
</evidence>
<dbReference type="GO" id="GO:0046933">
    <property type="term" value="F:proton-transporting ATP synthase activity, rotational mechanism"/>
    <property type="evidence" value="ECO:0007669"/>
    <property type="project" value="TreeGrafter"/>
</dbReference>
<reference evidence="14" key="1">
    <citation type="submission" date="2020-11" db="EMBL/GenBank/DDBJ databases">
        <title>The mitochondrial gene Coprinellus Micaceus.</title>
        <authorList>
            <person name="Wang S."/>
        </authorList>
    </citation>
    <scope>NUCLEOTIDE SEQUENCE</scope>
    <source>
        <tissue evidence="14">Mycelium of context</tissue>
    </source>
</reference>
<evidence type="ECO:0000313" key="14">
    <source>
        <dbReference type="EMBL" id="QQQ89376.1"/>
    </source>
</evidence>
<evidence type="ECO:0000256" key="8">
    <source>
        <dbReference type="ARBA" id="ARBA00022989"/>
    </source>
</evidence>
<keyword evidence="12 13" id="KW-0066">ATP synthesis</keyword>
<dbReference type="AlphaFoldDB" id="A0A7T8V8F0"/>
<dbReference type="GO" id="GO:0045259">
    <property type="term" value="C:proton-transporting ATP synthase complex"/>
    <property type="evidence" value="ECO:0007669"/>
    <property type="project" value="UniProtKB-KW"/>
</dbReference>
<proteinExistence type="inferred from homology"/>
<accession>A0A7T8V8F0</accession>
<keyword evidence="5 13" id="KW-0138">CF(0)</keyword>
<evidence type="ECO:0000256" key="2">
    <source>
        <dbReference type="ARBA" id="ARBA00008892"/>
    </source>
</evidence>
<keyword evidence="8 13" id="KW-1133">Transmembrane helix</keyword>
<dbReference type="RefSeq" id="YP_010147596.1">
    <property type="nucleotide sequence ID" value="NC_057083.1"/>
</dbReference>
<evidence type="ECO:0000256" key="9">
    <source>
        <dbReference type="ARBA" id="ARBA00023065"/>
    </source>
</evidence>
<keyword evidence="7 13" id="KW-0375">Hydrogen ion transport</keyword>
<keyword evidence="9 13" id="KW-0406">Ion transport</keyword>
<keyword evidence="10 13" id="KW-0496">Mitochondrion</keyword>
<keyword evidence="6 13" id="KW-0812">Transmembrane</keyword>
<sequence>MPQLIPFFFFNQIFFSFLVLFSIIYIFSKYILPQFTFQQVIRLYITKLSNNGR</sequence>
<dbReference type="Pfam" id="PF05933">
    <property type="entry name" value="Fun_ATP-synt_8"/>
    <property type="match status" value="1"/>
</dbReference>
<evidence type="ECO:0000256" key="11">
    <source>
        <dbReference type="ARBA" id="ARBA00023136"/>
    </source>
</evidence>
<comment type="subcellular location">
    <subcellularLocation>
        <location evidence="13">Mitochondrion inner membrane</location>
        <topology evidence="13">Single-pass membrane protein</topology>
    </subcellularLocation>
    <subcellularLocation>
        <location evidence="1">Mitochondrion membrane</location>
        <topology evidence="1">Single-pass membrane protein</topology>
    </subcellularLocation>
</comment>
<evidence type="ECO:0000256" key="1">
    <source>
        <dbReference type="ARBA" id="ARBA00004304"/>
    </source>
</evidence>
<name>A0A7T8V8F0_COPMI</name>
<evidence type="ECO:0000256" key="5">
    <source>
        <dbReference type="ARBA" id="ARBA00022547"/>
    </source>
</evidence>
<dbReference type="InterPro" id="IPR009230">
    <property type="entry name" value="ATP_synth_su8_fun"/>
</dbReference>
<protein>
    <recommendedName>
        <fullName evidence="3 13">ATP synthase protein 8</fullName>
    </recommendedName>
</protein>
<evidence type="ECO:0000256" key="13">
    <source>
        <dbReference type="RuleBase" id="RU368038"/>
    </source>
</evidence>
<dbReference type="GeneID" id="67145823"/>
<organism evidence="14">
    <name type="scientific">Coprinellus micaceus</name>
    <name type="common">Glistening ink-cap mushroom</name>
    <name type="synonym">Coprinus micaceus</name>
    <dbReference type="NCBI Taxonomy" id="71717"/>
    <lineage>
        <taxon>Eukaryota</taxon>
        <taxon>Fungi</taxon>
        <taxon>Dikarya</taxon>
        <taxon>Basidiomycota</taxon>
        <taxon>Agaricomycotina</taxon>
        <taxon>Agaricomycetes</taxon>
        <taxon>Agaricomycetidae</taxon>
        <taxon>Agaricales</taxon>
        <taxon>Agaricineae</taxon>
        <taxon>Psathyrellaceae</taxon>
        <taxon>Coprinellus</taxon>
    </lineage>
</organism>
<evidence type="ECO:0000256" key="12">
    <source>
        <dbReference type="ARBA" id="ARBA00023310"/>
    </source>
</evidence>